<sequence length="569" mass="59637">MVTTPNFTDGTWRIASTLHINGAPFGDILWQNINNQSLVLWQQDGATTVATSVLPSVSKHKVAVVGDFDGDGRADPYLRDQAVGTNKVLLSSTGAIANSASASSVADARAATDLNGDGKDDIVYFINSNANLLVFQMNGASVAGTSSFASSYATNDTLLSVFDGAGFRTFSSLWFDTSANQFNIARYTDGVHSLSDTFTVGAGREFVRDGDFDGDGERDFLFVDNEGSGLGSFEVVFTNGIVDTGRVIYSNQFLGLLGLNAGDFDGDGQLELLLRDVATEELIVANVRAGTASAQTILGTNGADFIDGQNGNDRIWGQGGDDFLLGADQDDTIFGGTGDDRIDGGEGNNSLFGDAGNDRILGGSGDDYIRGGAGDDSISAGTGMDFIDGDEGNDYLVGGAFGFHHLRGGAGDDILIGDDNVIMEGGDGNDILQAENGLDNLFGGAGDDFLVGDLSADTLYGGDGNDILFGPDRFGLSGTSDTYYGGAGQDFFYLGNEDVKFYTGSGEAIIKDFSPFQDKIVVSGFSSDYNFNDLGNDIQIRLSSNNNVIATVENAVDIANVQNNLIFIG</sequence>
<dbReference type="PANTHER" id="PTHR38340">
    <property type="entry name" value="S-LAYER PROTEIN"/>
    <property type="match status" value="1"/>
</dbReference>
<dbReference type="SUPFAM" id="SSF51120">
    <property type="entry name" value="beta-Roll"/>
    <property type="match status" value="3"/>
</dbReference>
<dbReference type="InterPro" id="IPR028994">
    <property type="entry name" value="Integrin_alpha_N"/>
</dbReference>
<dbReference type="Pfam" id="PF00353">
    <property type="entry name" value="HemolysinCabind"/>
    <property type="match status" value="6"/>
</dbReference>
<evidence type="ECO:0000313" key="3">
    <source>
        <dbReference type="EMBL" id="QDY99102.2"/>
    </source>
</evidence>
<proteinExistence type="predicted"/>
<keyword evidence="2" id="KW-0964">Secreted</keyword>
<dbReference type="Proteomes" id="UP000321389">
    <property type="component" value="Chromosome"/>
</dbReference>
<dbReference type="SUPFAM" id="SSF69318">
    <property type="entry name" value="Integrin alpha N-terminal domain"/>
    <property type="match status" value="1"/>
</dbReference>
<name>A0A5B8KU53_9HYPH</name>
<dbReference type="KEGG" id="niy:FQ775_01220"/>
<dbReference type="InterPro" id="IPR018511">
    <property type="entry name" value="Hemolysin-typ_Ca-bd_CS"/>
</dbReference>
<gene>
    <name evidence="3" type="ORF">FQ775_01220</name>
</gene>
<accession>A0A5B8KU53</accession>
<dbReference type="PRINTS" id="PR00313">
    <property type="entry name" value="CABNDNGRPT"/>
</dbReference>
<reference evidence="3" key="1">
    <citation type="submission" date="2020-04" db="EMBL/GenBank/DDBJ databases">
        <title>Nitratireductor sp. nov. isolated from mangrove soil.</title>
        <authorList>
            <person name="Ye Y."/>
        </authorList>
    </citation>
    <scope>NUCLEOTIDE SEQUENCE</scope>
    <source>
        <strain evidence="3">SY7</strain>
    </source>
</reference>
<organism evidence="3 4">
    <name type="scientific">Nitratireductor mangrovi</name>
    <dbReference type="NCBI Taxonomy" id="2599600"/>
    <lineage>
        <taxon>Bacteria</taxon>
        <taxon>Pseudomonadati</taxon>
        <taxon>Pseudomonadota</taxon>
        <taxon>Alphaproteobacteria</taxon>
        <taxon>Hyphomicrobiales</taxon>
        <taxon>Phyllobacteriaceae</taxon>
        <taxon>Nitratireductor</taxon>
    </lineage>
</organism>
<comment type="subcellular location">
    <subcellularLocation>
        <location evidence="1">Secreted</location>
    </subcellularLocation>
</comment>
<dbReference type="GO" id="GO:0005509">
    <property type="term" value="F:calcium ion binding"/>
    <property type="evidence" value="ECO:0007669"/>
    <property type="project" value="InterPro"/>
</dbReference>
<protein>
    <submittedName>
        <fullName evidence="3">Calcium-binding protein</fullName>
    </submittedName>
</protein>
<dbReference type="Gene3D" id="2.40.128.340">
    <property type="match status" value="1"/>
</dbReference>
<keyword evidence="4" id="KW-1185">Reference proteome</keyword>
<dbReference type="PROSITE" id="PS00330">
    <property type="entry name" value="HEMOLYSIN_CALCIUM"/>
    <property type="match status" value="1"/>
</dbReference>
<evidence type="ECO:0000313" key="4">
    <source>
        <dbReference type="Proteomes" id="UP000321389"/>
    </source>
</evidence>
<dbReference type="InterPro" id="IPR050557">
    <property type="entry name" value="RTX_toxin/Mannuronan_C5-epim"/>
</dbReference>
<evidence type="ECO:0000256" key="2">
    <source>
        <dbReference type="ARBA" id="ARBA00022525"/>
    </source>
</evidence>
<dbReference type="PANTHER" id="PTHR38340:SF1">
    <property type="entry name" value="S-LAYER PROTEIN"/>
    <property type="match status" value="1"/>
</dbReference>
<dbReference type="AlphaFoldDB" id="A0A5B8KU53"/>
<dbReference type="Gene3D" id="2.150.10.10">
    <property type="entry name" value="Serralysin-like metalloprotease, C-terminal"/>
    <property type="match status" value="2"/>
</dbReference>
<evidence type="ECO:0000256" key="1">
    <source>
        <dbReference type="ARBA" id="ARBA00004613"/>
    </source>
</evidence>
<dbReference type="InterPro" id="IPR001343">
    <property type="entry name" value="Hemolysn_Ca-bd"/>
</dbReference>
<dbReference type="InterPro" id="IPR011049">
    <property type="entry name" value="Serralysin-like_metalloprot_C"/>
</dbReference>
<dbReference type="GO" id="GO:0005576">
    <property type="term" value="C:extracellular region"/>
    <property type="evidence" value="ECO:0007669"/>
    <property type="project" value="UniProtKB-SubCell"/>
</dbReference>
<dbReference type="RefSeq" id="WP_167812771.1">
    <property type="nucleotide sequence ID" value="NZ_CP042301.2"/>
</dbReference>
<dbReference type="EMBL" id="CP042301">
    <property type="protein sequence ID" value="QDY99102.2"/>
    <property type="molecule type" value="Genomic_DNA"/>
</dbReference>